<dbReference type="PROSITE" id="PS51257">
    <property type="entry name" value="PROKAR_LIPOPROTEIN"/>
    <property type="match status" value="1"/>
</dbReference>
<dbReference type="EMBL" id="JABSNP010000022">
    <property type="protein sequence ID" value="NRT20929.1"/>
    <property type="molecule type" value="Genomic_DNA"/>
</dbReference>
<reference evidence="3 4" key="1">
    <citation type="submission" date="2020-05" db="EMBL/GenBank/DDBJ databases">
        <title>Genomic Encyclopedia of Type Strains, Phase IV (KMG-V): Genome sequencing to study the core and pangenomes of soil and plant-associated prokaryotes.</title>
        <authorList>
            <person name="Whitman W."/>
        </authorList>
    </citation>
    <scope>NUCLEOTIDE SEQUENCE [LARGE SCALE GENOMIC DNA]</scope>
    <source>
        <strain evidence="3 4">9A</strain>
    </source>
</reference>
<accession>A0ABX2FXB8</accession>
<dbReference type="InterPro" id="IPR019734">
    <property type="entry name" value="TPR_rpt"/>
</dbReference>
<dbReference type="PROSITE" id="PS50005">
    <property type="entry name" value="TPR"/>
    <property type="match status" value="1"/>
</dbReference>
<name>A0ABX2FXB8_9BACT</name>
<protein>
    <submittedName>
        <fullName evidence="3">Tetratricopeptide (TPR) repeat protein</fullName>
    </submittedName>
</protein>
<dbReference type="InterPro" id="IPR011990">
    <property type="entry name" value="TPR-like_helical_dom_sf"/>
</dbReference>
<keyword evidence="4" id="KW-1185">Reference proteome</keyword>
<comment type="caution">
    <text evidence="3">The sequence shown here is derived from an EMBL/GenBank/DDBJ whole genome shotgun (WGS) entry which is preliminary data.</text>
</comment>
<evidence type="ECO:0000256" key="1">
    <source>
        <dbReference type="PROSITE-ProRule" id="PRU00339"/>
    </source>
</evidence>
<feature type="signal peptide" evidence="2">
    <location>
        <begin position="1"/>
        <end position="31"/>
    </location>
</feature>
<evidence type="ECO:0000256" key="2">
    <source>
        <dbReference type="SAM" id="SignalP"/>
    </source>
</evidence>
<evidence type="ECO:0000313" key="4">
    <source>
        <dbReference type="Proteomes" id="UP000779507"/>
    </source>
</evidence>
<dbReference type="Gene3D" id="1.25.40.10">
    <property type="entry name" value="Tetratricopeptide repeat domain"/>
    <property type="match status" value="1"/>
</dbReference>
<feature type="chain" id="PRO_5045342963" evidence="2">
    <location>
        <begin position="32"/>
        <end position="608"/>
    </location>
</feature>
<keyword evidence="2" id="KW-0732">Signal</keyword>
<keyword evidence="1" id="KW-0802">TPR repeat</keyword>
<dbReference type="SUPFAM" id="SSF48452">
    <property type="entry name" value="TPR-like"/>
    <property type="match status" value="1"/>
</dbReference>
<dbReference type="Proteomes" id="UP000779507">
    <property type="component" value="Unassembled WGS sequence"/>
</dbReference>
<dbReference type="RefSeq" id="WP_173811691.1">
    <property type="nucleotide sequence ID" value="NZ_JABSNP010000022.1"/>
</dbReference>
<gene>
    <name evidence="3" type="ORF">HNP98_003773</name>
</gene>
<proteinExistence type="predicted"/>
<organism evidence="3 4">
    <name type="scientific">Hymenobacter caeli</name>
    <dbReference type="NCBI Taxonomy" id="2735894"/>
    <lineage>
        <taxon>Bacteria</taxon>
        <taxon>Pseudomonadati</taxon>
        <taxon>Bacteroidota</taxon>
        <taxon>Cytophagia</taxon>
        <taxon>Cytophagales</taxon>
        <taxon>Hymenobacteraceae</taxon>
        <taxon>Hymenobacter</taxon>
    </lineage>
</organism>
<sequence>MRIIPKLNPPARAAGLLVAAGALFSACSPLPAVLRAAETGRQVAAAPAPLTAVGETVPFEVTARVPARHLRKGVAYELRLRYRYDHGLRDDTLGTVSFVSGDYVFDDEHKGMLVARKAFTLPNTPGRSPGELLARPQVRELKPGGRVLRGPDDVRLARGIADPARRVVREDTALALLPETISNQVSGTRVLPFYFDDGAWFIRSFLGTNVAALEDLIDANQQTQRVLITAGHAPDSLDAHNPALASKRVKMLLYYYKKRVEGFAYRNTVAGIQFDTLAYRRRWDQFLNKVTQSALKPADQDSIIAIINDTRGGYVAKEKALHRLQSFDYVEQYIYPVLRLGTVAVTFTAPPRYDSEVYLLSKKILDKQAEIDALTPEELRYSATLTPLLAEKQRIYEVASAASQTWEAFHNLGVVLLLRSEKEVSPKVVRAYQRRAATNFTLAAHRNPTAELFYHAATAYHRAGDRLEALQNYDYAIKLGGDRALLRKVFADKAALEIEVGQPDEALRTLRFAGPSYQNEMNTALVYVLKGGYDLAEAQYQQALARRPADPAALYGLAVVAARRHNEAQVASRLRQAVAADHRLANQAVEDLEFQDYAQGEAFREALK</sequence>
<evidence type="ECO:0000313" key="3">
    <source>
        <dbReference type="EMBL" id="NRT20929.1"/>
    </source>
</evidence>
<feature type="repeat" description="TPR" evidence="1">
    <location>
        <begin position="450"/>
        <end position="483"/>
    </location>
</feature>